<dbReference type="RefSeq" id="WP_111436559.1">
    <property type="nucleotide sequence ID" value="NZ_JACIGG010000001.1"/>
</dbReference>
<dbReference type="AlphaFoldDB" id="A0A327JFC5"/>
<organism evidence="2 3">
    <name type="scientific">Rhodobium orientis</name>
    <dbReference type="NCBI Taxonomy" id="34017"/>
    <lineage>
        <taxon>Bacteria</taxon>
        <taxon>Pseudomonadati</taxon>
        <taxon>Pseudomonadota</taxon>
        <taxon>Alphaproteobacteria</taxon>
        <taxon>Hyphomicrobiales</taxon>
        <taxon>Rhodobiaceae</taxon>
        <taxon>Rhodobium</taxon>
    </lineage>
</organism>
<accession>A0A327JFC5</accession>
<dbReference type="InterPro" id="IPR016883">
    <property type="entry name" value="UCP028431"/>
</dbReference>
<dbReference type="Pfam" id="PF10091">
    <property type="entry name" value="Glycoamylase"/>
    <property type="match status" value="1"/>
</dbReference>
<proteinExistence type="predicted"/>
<dbReference type="Proteomes" id="UP000249299">
    <property type="component" value="Unassembled WGS sequence"/>
</dbReference>
<protein>
    <submittedName>
        <fullName evidence="2">Beta-glucosidase</fullName>
    </submittedName>
</protein>
<name>A0A327JFC5_9HYPH</name>
<dbReference type="EMBL" id="NPEV01000073">
    <property type="protein sequence ID" value="RAI24641.1"/>
    <property type="molecule type" value="Genomic_DNA"/>
</dbReference>
<comment type="caution">
    <text evidence="2">The sequence shown here is derived from an EMBL/GenBank/DDBJ whole genome shotgun (WGS) entry which is preliminary data.</text>
</comment>
<dbReference type="InterPro" id="IPR019282">
    <property type="entry name" value="Glycoamylase-like_cons_dom"/>
</dbReference>
<evidence type="ECO:0000259" key="1">
    <source>
        <dbReference type="Pfam" id="PF10091"/>
    </source>
</evidence>
<sequence length="416" mass="46511">MTTAQNGRKPLGDAELFTRVQEHTFRWFLERADPSSGMVPDRTSSRAGIVATGGTGFAVMVLIVGAERGFISRDAALERTTLIVATLERADLYHGAVPHWIDVRSGKAEPFSEKDDGGDLVETALLMQGLLTAREYFDRDEAAERDLRQRINVLWHAVEWPFYKAADDDVLLWHWSPTFGFAINHAIRGWNECLITYVLAAASPSHPIDPELYHRGWTHSPVFVNGESAYGVTLPLGPPMGGPLFFAHYSFLGLDPRGLADRYADYFEQNRRHVEINRAYCIANPKGFAGYGPDCWGLTASDNHQGYAGHSPTNDFGVITPTAALSSFPYAPEAAMAAMRHFHDDLGSRIWTDWGFSDAFSETHDWYSSEHLAIDQGPIVIMMENYRSGLLWRLFMQAPEVRVGLDRLGFFPPRVA</sequence>
<gene>
    <name evidence="2" type="ORF">CH339_21875</name>
</gene>
<keyword evidence="3" id="KW-1185">Reference proteome</keyword>
<reference evidence="2 3" key="1">
    <citation type="submission" date="2017-07" db="EMBL/GenBank/DDBJ databases">
        <title>Draft Genome Sequences of Select Purple Nonsulfur Bacteria.</title>
        <authorList>
            <person name="Lasarre B."/>
            <person name="Mckinlay J.B."/>
        </authorList>
    </citation>
    <scope>NUCLEOTIDE SEQUENCE [LARGE SCALE GENOMIC DNA]</scope>
    <source>
        <strain evidence="2 3">DSM 11290</strain>
    </source>
</reference>
<evidence type="ECO:0000313" key="3">
    <source>
        <dbReference type="Proteomes" id="UP000249299"/>
    </source>
</evidence>
<dbReference type="PIRSF" id="PIRSF028431">
    <property type="entry name" value="UCP028431"/>
    <property type="match status" value="1"/>
</dbReference>
<dbReference type="Gene3D" id="1.50.10.140">
    <property type="match status" value="1"/>
</dbReference>
<dbReference type="OrthoDB" id="5937621at2"/>
<evidence type="ECO:0000313" key="2">
    <source>
        <dbReference type="EMBL" id="RAI24641.1"/>
    </source>
</evidence>
<feature type="domain" description="Glycoamylase-like" evidence="1">
    <location>
        <begin position="184"/>
        <end position="398"/>
    </location>
</feature>